<dbReference type="Pfam" id="PF00881">
    <property type="entry name" value="Nitroreductase"/>
    <property type="match status" value="1"/>
</dbReference>
<dbReference type="AlphaFoldDB" id="A0A482Y6T1"/>
<dbReference type="InterPro" id="IPR052544">
    <property type="entry name" value="Bacteriocin_Proc_Enz"/>
</dbReference>
<proteinExistence type="predicted"/>
<dbReference type="OrthoDB" id="10206at2157"/>
<dbReference type="RefSeq" id="WP_207225329.1">
    <property type="nucleotide sequence ID" value="NZ_SHMP01000008.1"/>
</dbReference>
<dbReference type="CDD" id="cd02142">
    <property type="entry name" value="McbC_SagB-like_oxidoreductase"/>
    <property type="match status" value="1"/>
</dbReference>
<name>A0A482Y6T1_9EURY</name>
<dbReference type="GO" id="GO:0016491">
    <property type="term" value="F:oxidoreductase activity"/>
    <property type="evidence" value="ECO:0007669"/>
    <property type="project" value="InterPro"/>
</dbReference>
<sequence>MQRPSRRTIVTLGAIGIMTAGLEAVLGVTRRTRAANHDLFQNEALSLPSPQEESDTSVEKAIANRRSRREYGTQPLTRQELSQLLWSAQGVTDRSTGYRAAPSAGALYPLELYVVVGTPGVENLEQGVYQYQPEEHELRQVKSGNVQSRLRQAALDQEDVEDAAIDIVVSATDERTTQKYGKRGKLRYVPMEAGHVGENIYLQAESLTLSTVTIGAFDNERVRQIVDAPANQRPLYVIPVGTRP</sequence>
<evidence type="ECO:0000313" key="2">
    <source>
        <dbReference type="EMBL" id="RZV06304.1"/>
    </source>
</evidence>
<reference evidence="2 3" key="1">
    <citation type="submission" date="2019-02" db="EMBL/GenBank/DDBJ databases">
        <title>Genomic Encyclopedia of Archaeal and Bacterial Type Strains, Phase II (KMG-II): from individual species to whole genera.</title>
        <authorList>
            <person name="Goeker M."/>
        </authorList>
    </citation>
    <scope>NUCLEOTIDE SEQUENCE [LARGE SCALE GENOMIC DNA]</scope>
    <source>
        <strain evidence="2 3">DSM 18328</strain>
    </source>
</reference>
<dbReference type="InterPro" id="IPR000415">
    <property type="entry name" value="Nitroreductase-like"/>
</dbReference>
<dbReference type="Proteomes" id="UP000291097">
    <property type="component" value="Unassembled WGS sequence"/>
</dbReference>
<dbReference type="EMBL" id="SHMP01000008">
    <property type="protein sequence ID" value="RZV06304.1"/>
    <property type="molecule type" value="Genomic_DNA"/>
</dbReference>
<comment type="caution">
    <text evidence="2">The sequence shown here is derived from an EMBL/GenBank/DDBJ whole genome shotgun (WGS) entry which is preliminary data.</text>
</comment>
<protein>
    <submittedName>
        <fullName evidence="2">SagB-type dehydrogenase family enzyme</fullName>
    </submittedName>
</protein>
<gene>
    <name evidence="2" type="ORF">BDK88_3853</name>
</gene>
<dbReference type="InterPro" id="IPR020051">
    <property type="entry name" value="SagB-type_dehydrogenase"/>
</dbReference>
<accession>A0A482Y6T1</accession>
<dbReference type="PANTHER" id="PTHR43745">
    <property type="entry name" value="NITROREDUCTASE MJ1384-RELATED"/>
    <property type="match status" value="1"/>
</dbReference>
<dbReference type="InterPro" id="IPR029479">
    <property type="entry name" value="Nitroreductase"/>
</dbReference>
<dbReference type="PANTHER" id="PTHR43745:SF2">
    <property type="entry name" value="NITROREDUCTASE MJ1384-RELATED"/>
    <property type="match status" value="1"/>
</dbReference>
<evidence type="ECO:0000259" key="1">
    <source>
        <dbReference type="Pfam" id="PF00881"/>
    </source>
</evidence>
<evidence type="ECO:0000313" key="3">
    <source>
        <dbReference type="Proteomes" id="UP000291097"/>
    </source>
</evidence>
<feature type="domain" description="Nitroreductase" evidence="1">
    <location>
        <begin position="62"/>
        <end position="241"/>
    </location>
</feature>
<dbReference type="NCBIfam" id="TIGR03605">
    <property type="entry name" value="antibiot_sagB"/>
    <property type="match status" value="1"/>
</dbReference>
<dbReference type="SUPFAM" id="SSF55469">
    <property type="entry name" value="FMN-dependent nitroreductase-like"/>
    <property type="match status" value="1"/>
</dbReference>
<organism evidence="2 3">
    <name type="scientific">Natrinema hispanicum</name>
    <dbReference type="NCBI Taxonomy" id="392421"/>
    <lineage>
        <taxon>Archaea</taxon>
        <taxon>Methanobacteriati</taxon>
        <taxon>Methanobacteriota</taxon>
        <taxon>Stenosarchaea group</taxon>
        <taxon>Halobacteria</taxon>
        <taxon>Halobacteriales</taxon>
        <taxon>Natrialbaceae</taxon>
        <taxon>Natrinema</taxon>
    </lineage>
</organism>
<dbReference type="Gene3D" id="3.40.109.10">
    <property type="entry name" value="NADH Oxidase"/>
    <property type="match status" value="1"/>
</dbReference>